<sequence length="326" mass="36677">MNKPSILVYNRISSPVINDLEKDFNLSYFTDLEGLDNPDFKEALEKAEGIINVELEVNEKLLSHAPNLKVVCNVSVGYDNLDIEALTKRNIMATNTPGVLTDTTADAIFSILLGTARRIPELDQYVKNGEWTKVLPEEKFGTDVHHKTLGIIGMGRIGQAIAKRARFGFDMNILYYNRSHKPEAEDQYEAEFVSFDELLRRSDFVCLMTPLTNETRHLMNREAFQKMKNEGIFINGSRGETVDEKALIEALEAGEIKAAGLDVFQQEPVDKDNPLLHMENVVTTPHLGSSTHENELNMSRLAEKHLRAALQGKQPKHLINEETAPS</sequence>
<dbReference type="PANTHER" id="PTHR10996">
    <property type="entry name" value="2-HYDROXYACID DEHYDROGENASE-RELATED"/>
    <property type="match status" value="1"/>
</dbReference>
<accession>A0ABW0YR37</accession>
<keyword evidence="8" id="KW-1185">Reference proteome</keyword>
<dbReference type="Pfam" id="PF02826">
    <property type="entry name" value="2-Hacid_dh_C"/>
    <property type="match status" value="1"/>
</dbReference>
<dbReference type="SUPFAM" id="SSF51735">
    <property type="entry name" value="NAD(P)-binding Rossmann-fold domains"/>
    <property type="match status" value="1"/>
</dbReference>
<dbReference type="EC" id="1.1.1.-" evidence="7"/>
<dbReference type="InterPro" id="IPR029752">
    <property type="entry name" value="D-isomer_DH_CS1"/>
</dbReference>
<keyword evidence="2 4" id="KW-0560">Oxidoreductase</keyword>
<dbReference type="Proteomes" id="UP001596142">
    <property type="component" value="Unassembled WGS sequence"/>
</dbReference>
<dbReference type="InterPro" id="IPR036291">
    <property type="entry name" value="NAD(P)-bd_dom_sf"/>
</dbReference>
<dbReference type="Pfam" id="PF00389">
    <property type="entry name" value="2-Hacid_dh"/>
    <property type="match status" value="1"/>
</dbReference>
<dbReference type="InterPro" id="IPR006139">
    <property type="entry name" value="D-isomer_2_OHA_DH_cat_dom"/>
</dbReference>
<name>A0ABW0YR37_9BACI</name>
<dbReference type="GO" id="GO:0016491">
    <property type="term" value="F:oxidoreductase activity"/>
    <property type="evidence" value="ECO:0007669"/>
    <property type="project" value="UniProtKB-KW"/>
</dbReference>
<feature type="domain" description="D-isomer specific 2-hydroxyacid dehydrogenase NAD-binding" evidence="6">
    <location>
        <begin position="110"/>
        <end position="288"/>
    </location>
</feature>
<dbReference type="Gene3D" id="3.40.50.720">
    <property type="entry name" value="NAD(P)-binding Rossmann-like Domain"/>
    <property type="match status" value="2"/>
</dbReference>
<feature type="domain" description="D-isomer specific 2-hydroxyacid dehydrogenase catalytic" evidence="5">
    <location>
        <begin position="6"/>
        <end position="320"/>
    </location>
</feature>
<dbReference type="RefSeq" id="WP_385942237.1">
    <property type="nucleotide sequence ID" value="NZ_JBHSOZ010000008.1"/>
</dbReference>
<evidence type="ECO:0000313" key="7">
    <source>
        <dbReference type="EMBL" id="MFC5713891.1"/>
    </source>
</evidence>
<dbReference type="PANTHER" id="PTHR10996:SF178">
    <property type="entry name" value="2-HYDROXYACID DEHYDROGENASE YGL185C-RELATED"/>
    <property type="match status" value="1"/>
</dbReference>
<evidence type="ECO:0000256" key="3">
    <source>
        <dbReference type="ARBA" id="ARBA00023027"/>
    </source>
</evidence>
<dbReference type="EMBL" id="JBHSOZ010000008">
    <property type="protein sequence ID" value="MFC5713891.1"/>
    <property type="molecule type" value="Genomic_DNA"/>
</dbReference>
<evidence type="ECO:0000256" key="4">
    <source>
        <dbReference type="RuleBase" id="RU003719"/>
    </source>
</evidence>
<proteinExistence type="inferred from homology"/>
<comment type="caution">
    <text evidence="7">The sequence shown here is derived from an EMBL/GenBank/DDBJ whole genome shotgun (WGS) entry which is preliminary data.</text>
</comment>
<organism evidence="7 8">
    <name type="scientific">Thalassorhabdus alkalitolerans</name>
    <dbReference type="NCBI Taxonomy" id="2282697"/>
    <lineage>
        <taxon>Bacteria</taxon>
        <taxon>Bacillati</taxon>
        <taxon>Bacillota</taxon>
        <taxon>Bacilli</taxon>
        <taxon>Bacillales</taxon>
        <taxon>Bacillaceae</taxon>
        <taxon>Thalassorhabdus</taxon>
    </lineage>
</organism>
<evidence type="ECO:0000256" key="2">
    <source>
        <dbReference type="ARBA" id="ARBA00023002"/>
    </source>
</evidence>
<dbReference type="SUPFAM" id="SSF52283">
    <property type="entry name" value="Formate/glycerate dehydrogenase catalytic domain-like"/>
    <property type="match status" value="1"/>
</dbReference>
<evidence type="ECO:0000259" key="5">
    <source>
        <dbReference type="Pfam" id="PF00389"/>
    </source>
</evidence>
<reference evidence="8" key="1">
    <citation type="journal article" date="2019" name="Int. J. Syst. Evol. Microbiol.">
        <title>The Global Catalogue of Microorganisms (GCM) 10K type strain sequencing project: providing services to taxonomists for standard genome sequencing and annotation.</title>
        <authorList>
            <consortium name="The Broad Institute Genomics Platform"/>
            <consortium name="The Broad Institute Genome Sequencing Center for Infectious Disease"/>
            <person name="Wu L."/>
            <person name="Ma J."/>
        </authorList>
    </citation>
    <scope>NUCLEOTIDE SEQUENCE [LARGE SCALE GENOMIC DNA]</scope>
    <source>
        <strain evidence="8">CECT 7184</strain>
    </source>
</reference>
<dbReference type="InterPro" id="IPR050223">
    <property type="entry name" value="D-isomer_2-hydroxyacid_DH"/>
</dbReference>
<evidence type="ECO:0000259" key="6">
    <source>
        <dbReference type="Pfam" id="PF02826"/>
    </source>
</evidence>
<gene>
    <name evidence="7" type="ORF">ACFPU1_14065</name>
</gene>
<evidence type="ECO:0000256" key="1">
    <source>
        <dbReference type="ARBA" id="ARBA00005854"/>
    </source>
</evidence>
<evidence type="ECO:0000313" key="8">
    <source>
        <dbReference type="Proteomes" id="UP001596142"/>
    </source>
</evidence>
<comment type="similarity">
    <text evidence="1 4">Belongs to the D-isomer specific 2-hydroxyacid dehydrogenase family.</text>
</comment>
<dbReference type="InterPro" id="IPR006140">
    <property type="entry name" value="D-isomer_DH_NAD-bd"/>
</dbReference>
<protein>
    <submittedName>
        <fullName evidence="7">2-hydroxyacid dehydrogenase</fullName>
        <ecNumber evidence="7">1.1.1.-</ecNumber>
    </submittedName>
</protein>
<dbReference type="PROSITE" id="PS00065">
    <property type="entry name" value="D_2_HYDROXYACID_DH_1"/>
    <property type="match status" value="1"/>
</dbReference>
<dbReference type="CDD" id="cd05301">
    <property type="entry name" value="GDH"/>
    <property type="match status" value="1"/>
</dbReference>
<keyword evidence="3" id="KW-0520">NAD</keyword>